<comment type="caution">
    <text evidence="1">The sequence shown here is derived from an EMBL/GenBank/DDBJ whole genome shotgun (WGS) entry which is preliminary data.</text>
</comment>
<dbReference type="EMBL" id="JBHTIZ010000013">
    <property type="protein sequence ID" value="MFD0984037.1"/>
    <property type="molecule type" value="Genomic_DNA"/>
</dbReference>
<gene>
    <name evidence="1" type="ORF">ACFQ0S_06045</name>
</gene>
<evidence type="ECO:0000313" key="2">
    <source>
        <dbReference type="Proteomes" id="UP001597051"/>
    </source>
</evidence>
<sequence length="225" mass="27063">MKKQITPQNLKQIKSFWKWFEQNETQILEAFLNHTNHYEVFNHLNRKLNYVSKRIGFILIGHKSNTERIKLIMTAHGYKKLFPKVNALINNAPKSNSFNFQAFIQPETDLEKFKKGFDKPYIFRDFELKTSELYFLPLEFNTYQKKMKIVVYMKNFKYHFDNDFIDEAIQIIIQDLIGEVEYKKTISLVQLAQLPQNPKNLIHLYELQEYIDFLNKINSRVKIEI</sequence>
<reference evidence="2" key="1">
    <citation type="journal article" date="2019" name="Int. J. Syst. Evol. Microbiol.">
        <title>The Global Catalogue of Microorganisms (GCM) 10K type strain sequencing project: providing services to taxonomists for standard genome sequencing and annotation.</title>
        <authorList>
            <consortium name="The Broad Institute Genomics Platform"/>
            <consortium name="The Broad Institute Genome Sequencing Center for Infectious Disease"/>
            <person name="Wu L."/>
            <person name="Ma J."/>
        </authorList>
    </citation>
    <scope>NUCLEOTIDE SEQUENCE [LARGE SCALE GENOMIC DNA]</scope>
    <source>
        <strain evidence="2">CECT 7649</strain>
    </source>
</reference>
<name>A0ABW3J0R7_9FLAO</name>
<protein>
    <submittedName>
        <fullName evidence="1">Uncharacterized protein</fullName>
    </submittedName>
</protein>
<dbReference type="RefSeq" id="WP_379756364.1">
    <property type="nucleotide sequence ID" value="NZ_JBHSYB010000025.1"/>
</dbReference>
<proteinExistence type="predicted"/>
<accession>A0ABW3J0R7</accession>
<keyword evidence="2" id="KW-1185">Reference proteome</keyword>
<dbReference type="Proteomes" id="UP001597051">
    <property type="component" value="Unassembled WGS sequence"/>
</dbReference>
<evidence type="ECO:0000313" key="1">
    <source>
        <dbReference type="EMBL" id="MFD0984037.1"/>
    </source>
</evidence>
<organism evidence="1 2">
    <name type="scientific">Flavobacterium myungsuense</name>
    <dbReference type="NCBI Taxonomy" id="651823"/>
    <lineage>
        <taxon>Bacteria</taxon>
        <taxon>Pseudomonadati</taxon>
        <taxon>Bacteroidota</taxon>
        <taxon>Flavobacteriia</taxon>
        <taxon>Flavobacteriales</taxon>
        <taxon>Flavobacteriaceae</taxon>
        <taxon>Flavobacterium</taxon>
    </lineage>
</organism>